<sequence length="174" mass="19469">MSLLETGLLVGAAYLVYKFAKLYYYDYFGWGGQNLLSTKDVQEFRVMKRLMLPAFTPNALAELEPMIHASGVEKLMRIIGEHADAGDAVDLMALFKKMTFDIIGEVGFGKSFGLLDEKDGAHDIVHWIDDAFNLGIRKLIYGKLYHPMFFGKLVKSEQELIKASSHAVLSSPPC</sequence>
<gene>
    <name evidence="1" type="ORF">SYNPS1DRAFT_25883</name>
</gene>
<dbReference type="Pfam" id="PF00067">
    <property type="entry name" value="p450"/>
    <property type="match status" value="1"/>
</dbReference>
<evidence type="ECO:0008006" key="3">
    <source>
        <dbReference type="Google" id="ProtNLM"/>
    </source>
</evidence>
<protein>
    <recommendedName>
        <fullName evidence="3">Cytochrome P450</fullName>
    </recommendedName>
</protein>
<evidence type="ECO:0000313" key="2">
    <source>
        <dbReference type="Proteomes" id="UP000278143"/>
    </source>
</evidence>
<dbReference type="GO" id="GO:0020037">
    <property type="term" value="F:heme binding"/>
    <property type="evidence" value="ECO:0007669"/>
    <property type="project" value="InterPro"/>
</dbReference>
<dbReference type="AlphaFoldDB" id="A0A4P9YSP5"/>
<name>A0A4P9YSP5_9FUNG</name>
<keyword evidence="2" id="KW-1185">Reference proteome</keyword>
<dbReference type="EMBL" id="KZ992163">
    <property type="protein sequence ID" value="RKP22392.1"/>
    <property type="molecule type" value="Genomic_DNA"/>
</dbReference>
<accession>A0A4P9YSP5</accession>
<dbReference type="Proteomes" id="UP000278143">
    <property type="component" value="Unassembled WGS sequence"/>
</dbReference>
<proteinExistence type="predicted"/>
<dbReference type="GO" id="GO:0004497">
    <property type="term" value="F:monooxygenase activity"/>
    <property type="evidence" value="ECO:0007669"/>
    <property type="project" value="InterPro"/>
</dbReference>
<dbReference type="InterPro" id="IPR001128">
    <property type="entry name" value="Cyt_P450"/>
</dbReference>
<evidence type="ECO:0000313" key="1">
    <source>
        <dbReference type="EMBL" id="RKP22392.1"/>
    </source>
</evidence>
<dbReference type="GO" id="GO:0005506">
    <property type="term" value="F:iron ion binding"/>
    <property type="evidence" value="ECO:0007669"/>
    <property type="project" value="InterPro"/>
</dbReference>
<organism evidence="1 2">
    <name type="scientific">Syncephalis pseudoplumigaleata</name>
    <dbReference type="NCBI Taxonomy" id="1712513"/>
    <lineage>
        <taxon>Eukaryota</taxon>
        <taxon>Fungi</taxon>
        <taxon>Fungi incertae sedis</taxon>
        <taxon>Zoopagomycota</taxon>
        <taxon>Zoopagomycotina</taxon>
        <taxon>Zoopagomycetes</taxon>
        <taxon>Zoopagales</taxon>
        <taxon>Piptocephalidaceae</taxon>
        <taxon>Syncephalis</taxon>
    </lineage>
</organism>
<dbReference type="GO" id="GO:0016705">
    <property type="term" value="F:oxidoreductase activity, acting on paired donors, with incorporation or reduction of molecular oxygen"/>
    <property type="evidence" value="ECO:0007669"/>
    <property type="project" value="InterPro"/>
</dbReference>
<dbReference type="InterPro" id="IPR036396">
    <property type="entry name" value="Cyt_P450_sf"/>
</dbReference>
<dbReference type="OrthoDB" id="1470350at2759"/>
<dbReference type="SUPFAM" id="SSF48264">
    <property type="entry name" value="Cytochrome P450"/>
    <property type="match status" value="1"/>
</dbReference>
<dbReference type="Gene3D" id="1.10.630.10">
    <property type="entry name" value="Cytochrome P450"/>
    <property type="match status" value="1"/>
</dbReference>
<reference evidence="2" key="1">
    <citation type="journal article" date="2018" name="Nat. Microbiol.">
        <title>Leveraging single-cell genomics to expand the fungal tree of life.</title>
        <authorList>
            <person name="Ahrendt S.R."/>
            <person name="Quandt C.A."/>
            <person name="Ciobanu D."/>
            <person name="Clum A."/>
            <person name="Salamov A."/>
            <person name="Andreopoulos B."/>
            <person name="Cheng J.F."/>
            <person name="Woyke T."/>
            <person name="Pelin A."/>
            <person name="Henrissat B."/>
            <person name="Reynolds N.K."/>
            <person name="Benny G.L."/>
            <person name="Smith M.E."/>
            <person name="James T.Y."/>
            <person name="Grigoriev I.V."/>
        </authorList>
    </citation>
    <scope>NUCLEOTIDE SEQUENCE [LARGE SCALE GENOMIC DNA]</scope>
    <source>
        <strain evidence="2">Benny S71-1</strain>
    </source>
</reference>